<dbReference type="Gene3D" id="3.40.50.2300">
    <property type="match status" value="2"/>
</dbReference>
<dbReference type="InterPro" id="IPR015683">
    <property type="entry name" value="Ionotropic_Glu_rcpt"/>
</dbReference>
<keyword evidence="2" id="KW-0813">Transport</keyword>
<evidence type="ECO:0000256" key="11">
    <source>
        <dbReference type="SAM" id="Phobius"/>
    </source>
</evidence>
<dbReference type="CDD" id="cd13686">
    <property type="entry name" value="GluR_Plant"/>
    <property type="match status" value="1"/>
</dbReference>
<keyword evidence="10" id="KW-0407">Ion channel</keyword>
<dbReference type="Pfam" id="PF01094">
    <property type="entry name" value="ANF_receptor"/>
    <property type="match status" value="1"/>
</dbReference>
<dbReference type="InterPro" id="IPR001320">
    <property type="entry name" value="Iontro_rcpt_C"/>
</dbReference>
<dbReference type="FunFam" id="3.40.50.2300:FF:000188">
    <property type="entry name" value="Glutamate receptor"/>
    <property type="match status" value="1"/>
</dbReference>
<name>A0A6N2MML1_SALVM</name>
<keyword evidence="3 11" id="KW-0812">Transmembrane</keyword>
<keyword evidence="4 11" id="KW-1133">Transmembrane helix</keyword>
<organism evidence="13">
    <name type="scientific">Salix viminalis</name>
    <name type="common">Common osier</name>
    <name type="synonym">Basket willow</name>
    <dbReference type="NCBI Taxonomy" id="40686"/>
    <lineage>
        <taxon>Eukaryota</taxon>
        <taxon>Viridiplantae</taxon>
        <taxon>Streptophyta</taxon>
        <taxon>Embryophyta</taxon>
        <taxon>Tracheophyta</taxon>
        <taxon>Spermatophyta</taxon>
        <taxon>Magnoliopsida</taxon>
        <taxon>eudicotyledons</taxon>
        <taxon>Gunneridae</taxon>
        <taxon>Pentapetalae</taxon>
        <taxon>rosids</taxon>
        <taxon>fabids</taxon>
        <taxon>Malpighiales</taxon>
        <taxon>Salicaceae</taxon>
        <taxon>Saliceae</taxon>
        <taxon>Salix</taxon>
    </lineage>
</organism>
<dbReference type="AlphaFoldDB" id="A0A6N2MML1"/>
<feature type="transmembrane region" description="Helical" evidence="11">
    <location>
        <begin position="457"/>
        <end position="476"/>
    </location>
</feature>
<keyword evidence="6 11" id="KW-0472">Membrane</keyword>
<keyword evidence="9" id="KW-1071">Ligand-gated ion channel</keyword>
<dbReference type="PANTHER" id="PTHR18966">
    <property type="entry name" value="IONOTROPIC GLUTAMATE RECEPTOR"/>
    <property type="match status" value="1"/>
</dbReference>
<dbReference type="GO" id="GO:0015276">
    <property type="term" value="F:ligand-gated monoatomic ion channel activity"/>
    <property type="evidence" value="ECO:0007669"/>
    <property type="project" value="InterPro"/>
</dbReference>
<feature type="transmembrane region" description="Helical" evidence="11">
    <location>
        <begin position="663"/>
        <end position="683"/>
    </location>
</feature>
<dbReference type="SUPFAM" id="SSF53850">
    <property type="entry name" value="Periplasmic binding protein-like II"/>
    <property type="match status" value="1"/>
</dbReference>
<evidence type="ECO:0000256" key="3">
    <source>
        <dbReference type="ARBA" id="ARBA00022692"/>
    </source>
</evidence>
<keyword evidence="8" id="KW-0325">Glycoprotein</keyword>
<dbReference type="GO" id="GO:0016020">
    <property type="term" value="C:membrane"/>
    <property type="evidence" value="ECO:0007669"/>
    <property type="project" value="UniProtKB-SubCell"/>
</dbReference>
<reference evidence="13" key="1">
    <citation type="submission" date="2019-03" db="EMBL/GenBank/DDBJ databases">
        <authorList>
            <person name="Mank J."/>
            <person name="Almeida P."/>
        </authorList>
    </citation>
    <scope>NUCLEOTIDE SEQUENCE</scope>
    <source>
        <strain evidence="13">78183</strain>
    </source>
</reference>
<evidence type="ECO:0000256" key="1">
    <source>
        <dbReference type="ARBA" id="ARBA00004141"/>
    </source>
</evidence>
<keyword evidence="7" id="KW-0675">Receptor</keyword>
<feature type="domain" description="Ionotropic glutamate receptor C-terminal" evidence="12">
    <location>
        <begin position="317"/>
        <end position="644"/>
    </location>
</feature>
<proteinExistence type="predicted"/>
<keyword evidence="5" id="KW-0406">Ion transport</keyword>
<accession>A0A6N2MML1</accession>
<evidence type="ECO:0000256" key="5">
    <source>
        <dbReference type="ARBA" id="ARBA00023065"/>
    </source>
</evidence>
<dbReference type="InterPro" id="IPR001828">
    <property type="entry name" value="ANF_lig-bd_rcpt"/>
</dbReference>
<feature type="transmembrane region" description="Helical" evidence="11">
    <location>
        <begin position="433"/>
        <end position="451"/>
    </location>
</feature>
<evidence type="ECO:0000256" key="10">
    <source>
        <dbReference type="ARBA" id="ARBA00023303"/>
    </source>
</evidence>
<evidence type="ECO:0000256" key="6">
    <source>
        <dbReference type="ARBA" id="ARBA00023136"/>
    </source>
</evidence>
<feature type="transmembrane region" description="Helical" evidence="11">
    <location>
        <begin position="488"/>
        <end position="508"/>
    </location>
</feature>
<evidence type="ECO:0000256" key="7">
    <source>
        <dbReference type="ARBA" id="ARBA00023170"/>
    </source>
</evidence>
<dbReference type="InterPro" id="IPR028082">
    <property type="entry name" value="Peripla_BP_I"/>
</dbReference>
<dbReference type="FunFam" id="1.10.287.70:FF:000172">
    <property type="entry name" value="Glutamate receptor"/>
    <property type="match status" value="1"/>
</dbReference>
<evidence type="ECO:0000313" key="13">
    <source>
        <dbReference type="EMBL" id="VFU54103.1"/>
    </source>
</evidence>
<dbReference type="SUPFAM" id="SSF53822">
    <property type="entry name" value="Periplasmic binding protein-like I"/>
    <property type="match status" value="1"/>
</dbReference>
<gene>
    <name evidence="13" type="ORF">SVIM_LOCUS376897</name>
</gene>
<sequence>MAPQLPHFFQFSDHITFHIQCLAAIVGHFKWRKVTVIHESKNGFSAYSGILTLLSDTLKTVNTEIEHHSTFPPMSSLSNPGAFIEQELIDMRSRSNRVFVVVMSSLEMAVLLFAKAKRLGMMERGYVWIVTDEIASLLNSVDSSVVHNNMQGVIGFRTEFARTGKPFKRFRSRFRSKYRSEYPEEEEYCNPSIFALRAYDATWAVAQTMKSSTGKSSSKDLSKGISSRIFRGVSGVMRFKNNVLWQLPSFQIINVVGNSYREMAVWSPESGSSKNPERHNGVNSSSSFEEWGPVYWPGGKDSVPRGWVISEKDKRFKIGIPSMGAFPEFVRVFQANNITCATGFSINVFKAILKYLPYDFQYDFVPLKGSYDEMVKQVYNKELDAAVGDFSIEPGRFRYAEFSQPYIDSRLVMIVTTKPIKKIRMLKTFTKKLWFLIVAMHMFIGCLVWILERGSNTEFEGFGGMLWFSVTVIFYAHGQSLRNSLSRVVVAPWLFVILIVTACFTADLSSRMTVSRLEPSILDIDTLLKTNASVGCNVNSFVGHYLTNVLHFKPENIRKFDSENDYLEAFETGYIKAAFLVEPHAKVFLGKHCECVTQAESTFQLGGFGYVFPKGSPLVFDMSEAILKVIESGEMRQLKESLSSPKCSSDASRDNSRLDLEPFAGLFILSGSVSAFGFLVALLRKGGNLQILSCIQRVLTKKRILRWASIHFSRENSTIPKTKDQVQPSTGVELAIFSH</sequence>
<dbReference type="Pfam" id="PF00060">
    <property type="entry name" value="Lig_chan"/>
    <property type="match status" value="1"/>
</dbReference>
<dbReference type="EMBL" id="CAADRP010001830">
    <property type="protein sequence ID" value="VFU54103.1"/>
    <property type="molecule type" value="Genomic_DNA"/>
</dbReference>
<protein>
    <recommendedName>
        <fullName evidence="12">Ionotropic glutamate receptor C-terminal domain-containing protein</fullName>
    </recommendedName>
</protein>
<evidence type="ECO:0000259" key="12">
    <source>
        <dbReference type="SMART" id="SM00079"/>
    </source>
</evidence>
<evidence type="ECO:0000256" key="8">
    <source>
        <dbReference type="ARBA" id="ARBA00023180"/>
    </source>
</evidence>
<dbReference type="Gene3D" id="3.40.190.10">
    <property type="entry name" value="Periplasmic binding protein-like II"/>
    <property type="match status" value="3"/>
</dbReference>
<evidence type="ECO:0000256" key="4">
    <source>
        <dbReference type="ARBA" id="ARBA00022989"/>
    </source>
</evidence>
<dbReference type="SMART" id="SM00079">
    <property type="entry name" value="PBPe"/>
    <property type="match status" value="1"/>
</dbReference>
<comment type="subcellular location">
    <subcellularLocation>
        <location evidence="1">Membrane</location>
        <topology evidence="1">Multi-pass membrane protein</topology>
    </subcellularLocation>
</comment>
<evidence type="ECO:0000256" key="2">
    <source>
        <dbReference type="ARBA" id="ARBA00022448"/>
    </source>
</evidence>
<evidence type="ECO:0000256" key="9">
    <source>
        <dbReference type="ARBA" id="ARBA00023286"/>
    </source>
</evidence>